<dbReference type="Proteomes" id="UP001567350">
    <property type="component" value="Unassembled WGS sequence"/>
</dbReference>
<evidence type="ECO:0000313" key="1">
    <source>
        <dbReference type="EMBL" id="MEZ2739109.1"/>
    </source>
</evidence>
<gene>
    <name evidence="1" type="ORF">ACBP88_06470</name>
</gene>
<sequence length="161" mass="17112">MTSQIFFSPSELGFYSSAVHSQMPNDARPVAASRYAELLHAQSLGKVIATDERGDPVAVDQPLPSVEVMREMAKAEIRKPRAEMLDALNGIASRAARAGKAALAAEADALAEQLLDITDEPALNAAQTLEDMRAAGAAAYRRIASTASAKLEVVFKEIMGV</sequence>
<accession>A0ABV4IDW2</accession>
<keyword evidence="2" id="KW-1185">Reference proteome</keyword>
<name>A0ABV4IDW2_9BURK</name>
<evidence type="ECO:0000313" key="2">
    <source>
        <dbReference type="Proteomes" id="UP001567350"/>
    </source>
</evidence>
<organism evidence="1 2">
    <name type="scientific">Comamonas jiangduensis</name>
    <dbReference type="NCBI Taxonomy" id="1194168"/>
    <lineage>
        <taxon>Bacteria</taxon>
        <taxon>Pseudomonadati</taxon>
        <taxon>Pseudomonadota</taxon>
        <taxon>Betaproteobacteria</taxon>
        <taxon>Burkholderiales</taxon>
        <taxon>Comamonadaceae</taxon>
        <taxon>Comamonas</taxon>
    </lineage>
</organism>
<dbReference type="RefSeq" id="WP_370891623.1">
    <property type="nucleotide sequence ID" value="NZ_JBGJLR010000005.1"/>
</dbReference>
<comment type="caution">
    <text evidence="1">The sequence shown here is derived from an EMBL/GenBank/DDBJ whole genome shotgun (WGS) entry which is preliminary data.</text>
</comment>
<dbReference type="EMBL" id="JBGJLR010000005">
    <property type="protein sequence ID" value="MEZ2739109.1"/>
    <property type="molecule type" value="Genomic_DNA"/>
</dbReference>
<reference evidence="1 2" key="1">
    <citation type="submission" date="2024-08" db="EMBL/GenBank/DDBJ databases">
        <authorList>
            <person name="Feng Z."/>
            <person name="Ronholm J."/>
        </authorList>
    </citation>
    <scope>NUCLEOTIDE SEQUENCE [LARGE SCALE GENOMIC DNA]</scope>
    <source>
        <strain evidence="1 2">4-AB0-8</strain>
    </source>
</reference>
<proteinExistence type="predicted"/>
<protein>
    <submittedName>
        <fullName evidence="1">Uncharacterized protein</fullName>
    </submittedName>
</protein>